<evidence type="ECO:0008006" key="3">
    <source>
        <dbReference type="Google" id="ProtNLM"/>
    </source>
</evidence>
<proteinExistence type="predicted"/>
<name>A0A811BM67_9VIRU</name>
<reference evidence="1" key="1">
    <citation type="submission" date="2021-04" db="EMBL/GenBank/DDBJ databases">
        <title>Draft Genome Sequence of Pandoravirus japonicus, Isolated from the Sabaishi River of Niigata, Japan.</title>
        <authorList>
            <person name="Hosokawa N."/>
            <person name="Takahashi H."/>
            <person name="Aoki K."/>
            <person name="Takemura M."/>
        </authorList>
    </citation>
    <scope>NUCLEOTIDE SEQUENCE</scope>
</reference>
<accession>A0A811BM67</accession>
<dbReference type="Proteomes" id="UP001253637">
    <property type="component" value="Segment"/>
</dbReference>
<evidence type="ECO:0000313" key="1">
    <source>
        <dbReference type="EMBL" id="BCU02873.1"/>
    </source>
</evidence>
<protein>
    <recommendedName>
        <fullName evidence="3">Ankyrin repeat domain containing protein</fullName>
    </recommendedName>
</protein>
<sequence>MATSTTNGAPDDAGPPWHRLPPELWREVLFHCRSDRDLYSCLCAARCFHVLTPGDLAARFYADATVEGMCAAGDLVGLDYAMAHRPASAPPVDWAACLYDAALSNRGDKCEMVARVLAQSDCHTDNIYGWEQARAVVAETYDPLLRALAALVILAAPIAASDDPADARRVDAAMERMQSVWSHASAKARADTTERCSRLGTAWKGLAARFVLHAITQAAADSHGAGAWLTQNPVWQRCHAAGDYDGAQRTTEQLMTSSLLGVERLVRERRLDDAVALMVDPTARANLGPLDASDAIVRVAKASARVGRIDLLDALGCFDVDGMAALDTMATDGAQKARTAAFYQAAIAGHVCILERLGAPAEWRASVIRAHPDVVAVAVAGDHLDCVRWLCKHEFPTAIAQAWCAPRARYASALSLALVRRRTDMANLILEGVDGQAAGCRAFDEAVAAGDLRVARYVRSVYPSALPHPMIAQKLYSAARATPIVLIPVNHS</sequence>
<evidence type="ECO:0000313" key="2">
    <source>
        <dbReference type="Proteomes" id="UP001253637"/>
    </source>
</evidence>
<organism evidence="1 2">
    <name type="scientific">Pandoravirus japonicus</name>
    <dbReference type="NCBI Taxonomy" id="2823154"/>
    <lineage>
        <taxon>Viruses</taxon>
        <taxon>Pandoravirus</taxon>
    </lineage>
</organism>
<dbReference type="EMBL" id="LC625835">
    <property type="protein sequence ID" value="BCU02873.1"/>
    <property type="molecule type" value="Genomic_DNA"/>
</dbReference>